<dbReference type="HOGENOM" id="CLU_3406531_0_0_1"/>
<proteinExistence type="predicted"/>
<organism evidence="1 2">
    <name type="scientific">Penicillium oxalicum (strain 114-2 / CGMCC 5302)</name>
    <name type="common">Penicillium decumbens</name>
    <dbReference type="NCBI Taxonomy" id="933388"/>
    <lineage>
        <taxon>Eukaryota</taxon>
        <taxon>Fungi</taxon>
        <taxon>Dikarya</taxon>
        <taxon>Ascomycota</taxon>
        <taxon>Pezizomycotina</taxon>
        <taxon>Eurotiomycetes</taxon>
        <taxon>Eurotiomycetidae</taxon>
        <taxon>Eurotiales</taxon>
        <taxon>Aspergillaceae</taxon>
        <taxon>Penicillium</taxon>
    </lineage>
</organism>
<dbReference type="AlphaFoldDB" id="S7Z6Q9"/>
<dbReference type="Proteomes" id="UP000019376">
    <property type="component" value="Unassembled WGS sequence"/>
</dbReference>
<sequence length="30" mass="3188">MAYSRRAGYHLGMSKDVGSPTGRALMIASC</sequence>
<gene>
    <name evidence="1" type="ORF">PDE_01181</name>
</gene>
<dbReference type="EMBL" id="KB644408">
    <property type="protein sequence ID" value="EPS26245.1"/>
    <property type="molecule type" value="Genomic_DNA"/>
</dbReference>
<evidence type="ECO:0000313" key="2">
    <source>
        <dbReference type="Proteomes" id="UP000019376"/>
    </source>
</evidence>
<accession>S7Z6Q9</accession>
<name>S7Z6Q9_PENO1</name>
<protein>
    <submittedName>
        <fullName evidence="1">Uncharacterized protein</fullName>
    </submittedName>
</protein>
<evidence type="ECO:0000313" key="1">
    <source>
        <dbReference type="EMBL" id="EPS26245.1"/>
    </source>
</evidence>
<reference evidence="1 2" key="1">
    <citation type="journal article" date="2013" name="PLoS ONE">
        <title>Genomic and secretomic analyses reveal unique features of the lignocellulolytic enzyme system of Penicillium decumbens.</title>
        <authorList>
            <person name="Liu G."/>
            <person name="Zhang L."/>
            <person name="Wei X."/>
            <person name="Zou G."/>
            <person name="Qin Y."/>
            <person name="Ma L."/>
            <person name="Li J."/>
            <person name="Zheng H."/>
            <person name="Wang S."/>
            <person name="Wang C."/>
            <person name="Xun L."/>
            <person name="Zhao G.-P."/>
            <person name="Zhou Z."/>
            <person name="Qu Y."/>
        </authorList>
    </citation>
    <scope>NUCLEOTIDE SEQUENCE [LARGE SCALE GENOMIC DNA]</scope>
    <source>
        <strain evidence="2">114-2 / CGMCC 5302</strain>
    </source>
</reference>
<keyword evidence="2" id="KW-1185">Reference proteome</keyword>